<dbReference type="PANTHER" id="PTHR32411">
    <property type="entry name" value="CYSTEINE-RICH REPEAT SECRETORY PROTEIN 38-RELATED"/>
    <property type="match status" value="1"/>
</dbReference>
<evidence type="ECO:0000256" key="5">
    <source>
        <dbReference type="ARBA" id="ARBA00038515"/>
    </source>
</evidence>
<dbReference type="GO" id="GO:0005576">
    <property type="term" value="C:extracellular region"/>
    <property type="evidence" value="ECO:0007669"/>
    <property type="project" value="UniProtKB-SubCell"/>
</dbReference>
<evidence type="ECO:0000313" key="6">
    <source>
        <dbReference type="EnsemblPlants" id="EMT21277"/>
    </source>
</evidence>
<dbReference type="InterPro" id="IPR050581">
    <property type="entry name" value="CRR_secretory_protein"/>
</dbReference>
<dbReference type="AlphaFoldDB" id="M8C2K1"/>
<dbReference type="EnsemblPlants" id="EMT21277">
    <property type="protein sequence ID" value="EMT21277"/>
    <property type="gene ID" value="F775_15278"/>
</dbReference>
<dbReference type="PROSITE" id="PS51473">
    <property type="entry name" value="GNK2"/>
    <property type="match status" value="1"/>
</dbReference>
<comment type="subcellular location">
    <subcellularLocation>
        <location evidence="1">Secreted</location>
    </subcellularLocation>
</comment>
<evidence type="ECO:0000256" key="1">
    <source>
        <dbReference type="ARBA" id="ARBA00004613"/>
    </source>
</evidence>
<protein>
    <submittedName>
        <fullName evidence="6">Uncharacterized protein</fullName>
    </submittedName>
</protein>
<dbReference type="CDD" id="cd23509">
    <property type="entry name" value="Gnk2-like"/>
    <property type="match status" value="1"/>
</dbReference>
<dbReference type="InterPro" id="IPR038408">
    <property type="entry name" value="GNK2_sf"/>
</dbReference>
<reference evidence="6" key="1">
    <citation type="submission" date="2015-06" db="UniProtKB">
        <authorList>
            <consortium name="EnsemblPlants"/>
        </authorList>
    </citation>
    <scope>IDENTIFICATION</scope>
</reference>
<evidence type="ECO:0000256" key="4">
    <source>
        <dbReference type="ARBA" id="ARBA00022737"/>
    </source>
</evidence>
<evidence type="ECO:0000256" key="2">
    <source>
        <dbReference type="ARBA" id="ARBA00022525"/>
    </source>
</evidence>
<dbReference type="InterPro" id="IPR002902">
    <property type="entry name" value="GNK2"/>
</dbReference>
<comment type="similarity">
    <text evidence="5">Belongs to the cysteine-rich repeat secretory protein family.</text>
</comment>
<keyword evidence="3" id="KW-0732">Signal</keyword>
<proteinExistence type="inferred from homology"/>
<keyword evidence="4" id="KW-0677">Repeat</keyword>
<name>M8C2K1_AEGTA</name>
<accession>M8C2K1</accession>
<sequence length="183" mass="20118">MADVVHHHQAQRVPRQYIMALLDALPHAVVPMGFASLSRGAGRDRAFVRGLCRGDSAQSMCLVDLQDAVRKLSGMCASSRSVEACYDKCYISYADTNDQSIYEGRIGQIIYDAGKVVDPISYDRAYYALMSRLVARAASGGRNRSARMSMFAMGEAVYSRDDPTGTMYGLVQCMRDCSDAESQ</sequence>
<dbReference type="ExpressionAtlas" id="M8C2K1">
    <property type="expression patterns" value="baseline"/>
</dbReference>
<dbReference type="Pfam" id="PF01657">
    <property type="entry name" value="Stress-antifung"/>
    <property type="match status" value="1"/>
</dbReference>
<dbReference type="Gene3D" id="3.30.430.20">
    <property type="entry name" value="Gnk2 domain, C-X8-C-X2-C motif"/>
    <property type="match status" value="2"/>
</dbReference>
<keyword evidence="2" id="KW-0964">Secreted</keyword>
<organism evidence="6">
    <name type="scientific">Aegilops tauschii</name>
    <name type="common">Tausch's goatgrass</name>
    <name type="synonym">Aegilops squarrosa</name>
    <dbReference type="NCBI Taxonomy" id="37682"/>
    <lineage>
        <taxon>Eukaryota</taxon>
        <taxon>Viridiplantae</taxon>
        <taxon>Streptophyta</taxon>
        <taxon>Embryophyta</taxon>
        <taxon>Tracheophyta</taxon>
        <taxon>Spermatophyta</taxon>
        <taxon>Magnoliopsida</taxon>
        <taxon>Liliopsida</taxon>
        <taxon>Poales</taxon>
        <taxon>Poaceae</taxon>
        <taxon>BOP clade</taxon>
        <taxon>Pooideae</taxon>
        <taxon>Triticodae</taxon>
        <taxon>Triticeae</taxon>
        <taxon>Triticinae</taxon>
        <taxon>Aegilops</taxon>
    </lineage>
</organism>
<evidence type="ECO:0000256" key="3">
    <source>
        <dbReference type="ARBA" id="ARBA00022729"/>
    </source>
</evidence>